<gene>
    <name evidence="1" type="ORF">RJ640_012611</name>
</gene>
<evidence type="ECO:0000313" key="1">
    <source>
        <dbReference type="EMBL" id="KAK2973025.1"/>
    </source>
</evidence>
<comment type="caution">
    <text evidence="1">The sequence shown here is derived from an EMBL/GenBank/DDBJ whole genome shotgun (WGS) entry which is preliminary data.</text>
</comment>
<dbReference type="AlphaFoldDB" id="A0AA88R0H6"/>
<reference evidence="1" key="1">
    <citation type="submission" date="2022-12" db="EMBL/GenBank/DDBJ databases">
        <title>Draft genome assemblies for two species of Escallonia (Escalloniales).</title>
        <authorList>
            <person name="Chanderbali A."/>
            <person name="Dervinis C."/>
            <person name="Anghel I."/>
            <person name="Soltis D."/>
            <person name="Soltis P."/>
            <person name="Zapata F."/>
        </authorList>
    </citation>
    <scope>NUCLEOTIDE SEQUENCE</scope>
    <source>
        <strain evidence="1">UCBG92.1500</strain>
        <tissue evidence="1">Leaf</tissue>
    </source>
</reference>
<dbReference type="Proteomes" id="UP001187471">
    <property type="component" value="Unassembled WGS sequence"/>
</dbReference>
<proteinExistence type="predicted"/>
<sequence length="177" mass="19703">MKPGSKSKEKAGIAKEIITYSNGDLLMGRVDKEFRKRTGQDDTVLATNDKLQMNVSTGLAGKESNVSASKDSGRELKENNLMSMLTRGLEETIVPCWGEIALPLSQTTEQNEVESCTIGYVADEWDEEYDRGKRKKIRSLKHEFGGPNPFQEVATKKAKVKKANMDQSSSGNRPFRI</sequence>
<evidence type="ECO:0000313" key="2">
    <source>
        <dbReference type="Proteomes" id="UP001187471"/>
    </source>
</evidence>
<keyword evidence="2" id="KW-1185">Reference proteome</keyword>
<protein>
    <submittedName>
        <fullName evidence="1">Uncharacterized protein</fullName>
    </submittedName>
</protein>
<accession>A0AA88R0H6</accession>
<dbReference type="EMBL" id="JAVXUO010002472">
    <property type="protein sequence ID" value="KAK2973025.1"/>
    <property type="molecule type" value="Genomic_DNA"/>
</dbReference>
<organism evidence="1 2">
    <name type="scientific">Escallonia rubra</name>
    <dbReference type="NCBI Taxonomy" id="112253"/>
    <lineage>
        <taxon>Eukaryota</taxon>
        <taxon>Viridiplantae</taxon>
        <taxon>Streptophyta</taxon>
        <taxon>Embryophyta</taxon>
        <taxon>Tracheophyta</taxon>
        <taxon>Spermatophyta</taxon>
        <taxon>Magnoliopsida</taxon>
        <taxon>eudicotyledons</taxon>
        <taxon>Gunneridae</taxon>
        <taxon>Pentapetalae</taxon>
        <taxon>asterids</taxon>
        <taxon>campanulids</taxon>
        <taxon>Escalloniales</taxon>
        <taxon>Escalloniaceae</taxon>
        <taxon>Escallonia</taxon>
    </lineage>
</organism>
<name>A0AA88R0H6_9ASTE</name>